<keyword evidence="3" id="KW-0804">Transcription</keyword>
<keyword evidence="8" id="KW-1185">Reference proteome</keyword>
<reference evidence="7 8" key="1">
    <citation type="submission" date="2018-07" db="EMBL/GenBank/DDBJ databases">
        <title>Genomic Encyclopedia of Type Strains, Phase IV (KMG-IV): sequencing the most valuable type-strain genomes for metagenomic binning, comparative biology and taxonomic classification.</title>
        <authorList>
            <person name="Goeker M."/>
        </authorList>
    </citation>
    <scope>NUCLEOTIDE SEQUENCE [LARGE SCALE GENOMIC DNA]</scope>
    <source>
        <strain evidence="7 8">DSM 44952</strain>
    </source>
</reference>
<evidence type="ECO:0000256" key="3">
    <source>
        <dbReference type="ARBA" id="ARBA00023163"/>
    </source>
</evidence>
<feature type="DNA-binding region" description="H-T-H motif" evidence="4">
    <location>
        <begin position="43"/>
        <end position="62"/>
    </location>
</feature>
<keyword evidence="1" id="KW-0805">Transcription regulation</keyword>
<evidence type="ECO:0000313" key="8">
    <source>
        <dbReference type="Proteomes" id="UP000255355"/>
    </source>
</evidence>
<dbReference type="SUPFAM" id="SSF48498">
    <property type="entry name" value="Tetracyclin repressor-like, C-terminal domain"/>
    <property type="match status" value="1"/>
</dbReference>
<dbReference type="PROSITE" id="PS50977">
    <property type="entry name" value="HTH_TETR_2"/>
    <property type="match status" value="1"/>
</dbReference>
<dbReference type="GO" id="GO:0000976">
    <property type="term" value="F:transcription cis-regulatory region binding"/>
    <property type="evidence" value="ECO:0007669"/>
    <property type="project" value="TreeGrafter"/>
</dbReference>
<dbReference type="InterPro" id="IPR050109">
    <property type="entry name" value="HTH-type_TetR-like_transc_reg"/>
</dbReference>
<dbReference type="InterPro" id="IPR001647">
    <property type="entry name" value="HTH_TetR"/>
</dbReference>
<dbReference type="Gene3D" id="1.10.357.10">
    <property type="entry name" value="Tetracycline Repressor, domain 2"/>
    <property type="match status" value="1"/>
</dbReference>
<evidence type="ECO:0000256" key="1">
    <source>
        <dbReference type="ARBA" id="ARBA00023015"/>
    </source>
</evidence>
<dbReference type="PANTHER" id="PTHR30055">
    <property type="entry name" value="HTH-TYPE TRANSCRIPTIONAL REGULATOR RUTR"/>
    <property type="match status" value="1"/>
</dbReference>
<dbReference type="Pfam" id="PF00440">
    <property type="entry name" value="TetR_N"/>
    <property type="match status" value="1"/>
</dbReference>
<dbReference type="GO" id="GO:0003700">
    <property type="term" value="F:DNA-binding transcription factor activity"/>
    <property type="evidence" value="ECO:0007669"/>
    <property type="project" value="TreeGrafter"/>
</dbReference>
<evidence type="ECO:0000256" key="4">
    <source>
        <dbReference type="PROSITE-ProRule" id="PRU00335"/>
    </source>
</evidence>
<protein>
    <submittedName>
        <fullName evidence="7">TetR family transcriptional regulator</fullName>
    </submittedName>
</protein>
<sequence>MTEPALGSERTARPGRPRDPQLDEQVLRATQELLVEQGYQATTIQGVARRAGVVTTSIYRRWPGKRELVEDAVFALETGANPPPTGDLHADLLAWTRLFVSVANHPAARSAIPGLLSAYHDDHDSYRRLINRGEEPTRGALRETIAAAARAGRADPACDVDTIFEFLRGATLIRALTRGDENADQFCQRTADALVRLATPPNP</sequence>
<name>A0A370GRR9_9NOCA</name>
<gene>
    <name evidence="7" type="ORF">DFR68_111167</name>
</gene>
<dbReference type="EMBL" id="QQAZ01000011">
    <property type="protein sequence ID" value="RDI46408.1"/>
    <property type="molecule type" value="Genomic_DNA"/>
</dbReference>
<evidence type="ECO:0000259" key="6">
    <source>
        <dbReference type="PROSITE" id="PS50977"/>
    </source>
</evidence>
<feature type="compositionally biased region" description="Basic and acidic residues" evidence="5">
    <location>
        <begin position="10"/>
        <end position="20"/>
    </location>
</feature>
<dbReference type="PANTHER" id="PTHR30055:SF148">
    <property type="entry name" value="TETR-FAMILY TRANSCRIPTIONAL REGULATOR"/>
    <property type="match status" value="1"/>
</dbReference>
<feature type="region of interest" description="Disordered" evidence="5">
    <location>
        <begin position="1"/>
        <end position="20"/>
    </location>
</feature>
<dbReference type="RefSeq" id="WP_068019672.1">
    <property type="nucleotide sequence ID" value="NZ_QQAZ01000011.1"/>
</dbReference>
<evidence type="ECO:0000313" key="7">
    <source>
        <dbReference type="EMBL" id="RDI46408.1"/>
    </source>
</evidence>
<dbReference type="InterPro" id="IPR036271">
    <property type="entry name" value="Tet_transcr_reg_TetR-rel_C_sf"/>
</dbReference>
<dbReference type="STRING" id="1210089.GCA_001613165_02955"/>
<dbReference type="SUPFAM" id="SSF46689">
    <property type="entry name" value="Homeodomain-like"/>
    <property type="match status" value="1"/>
</dbReference>
<dbReference type="PRINTS" id="PR00455">
    <property type="entry name" value="HTHTETR"/>
</dbReference>
<evidence type="ECO:0000256" key="5">
    <source>
        <dbReference type="SAM" id="MobiDB-lite"/>
    </source>
</evidence>
<proteinExistence type="predicted"/>
<organism evidence="7 8">
    <name type="scientific">Nocardia mexicana</name>
    <dbReference type="NCBI Taxonomy" id="279262"/>
    <lineage>
        <taxon>Bacteria</taxon>
        <taxon>Bacillati</taxon>
        <taxon>Actinomycetota</taxon>
        <taxon>Actinomycetes</taxon>
        <taxon>Mycobacteriales</taxon>
        <taxon>Nocardiaceae</taxon>
        <taxon>Nocardia</taxon>
    </lineage>
</organism>
<accession>A0A370GRR9</accession>
<feature type="domain" description="HTH tetR-type" evidence="6">
    <location>
        <begin position="20"/>
        <end position="80"/>
    </location>
</feature>
<dbReference type="Proteomes" id="UP000255355">
    <property type="component" value="Unassembled WGS sequence"/>
</dbReference>
<dbReference type="InterPro" id="IPR011075">
    <property type="entry name" value="TetR_C"/>
</dbReference>
<dbReference type="Gene3D" id="1.10.10.60">
    <property type="entry name" value="Homeodomain-like"/>
    <property type="match status" value="1"/>
</dbReference>
<dbReference type="InterPro" id="IPR009057">
    <property type="entry name" value="Homeodomain-like_sf"/>
</dbReference>
<evidence type="ECO:0000256" key="2">
    <source>
        <dbReference type="ARBA" id="ARBA00023125"/>
    </source>
</evidence>
<dbReference type="AlphaFoldDB" id="A0A370GRR9"/>
<dbReference type="Pfam" id="PF16859">
    <property type="entry name" value="TetR_C_11"/>
    <property type="match status" value="1"/>
</dbReference>
<comment type="caution">
    <text evidence="7">The sequence shown here is derived from an EMBL/GenBank/DDBJ whole genome shotgun (WGS) entry which is preliminary data.</text>
</comment>
<keyword evidence="2 4" id="KW-0238">DNA-binding</keyword>